<keyword evidence="9 10" id="KW-0143">Chaperone</keyword>
<dbReference type="GO" id="GO:0042953">
    <property type="term" value="P:lipoprotein transport"/>
    <property type="evidence" value="ECO:0007669"/>
    <property type="project" value="InterPro"/>
</dbReference>
<evidence type="ECO:0000256" key="7">
    <source>
        <dbReference type="ARBA" id="ARBA00022764"/>
    </source>
</evidence>
<gene>
    <name evidence="10" type="primary">lolA</name>
    <name evidence="11" type="ORF">C7389_110159</name>
</gene>
<dbReference type="Pfam" id="PF03548">
    <property type="entry name" value="LolA"/>
    <property type="match status" value="1"/>
</dbReference>
<reference evidence="11 12" key="1">
    <citation type="submission" date="2019-03" db="EMBL/GenBank/DDBJ databases">
        <title>Genomic Encyclopedia of Type Strains, Phase IV (KMG-IV): sequencing the most valuable type-strain genomes for metagenomic binning, comparative biology and taxonomic classification.</title>
        <authorList>
            <person name="Goeker M."/>
        </authorList>
    </citation>
    <scope>NUCLEOTIDE SEQUENCE [LARGE SCALE GENOMIC DNA]</scope>
    <source>
        <strain evidence="11 12">DSM 12121</strain>
    </source>
</reference>
<dbReference type="AlphaFoldDB" id="A0A4R6DXL5"/>
<comment type="caution">
    <text evidence="11">The sequence shown here is derived from an EMBL/GenBank/DDBJ whole genome shotgun (WGS) entry which is preliminary data.</text>
</comment>
<protein>
    <recommendedName>
        <fullName evidence="4 10">Outer-membrane lipoprotein carrier protein</fullName>
    </recommendedName>
</protein>
<dbReference type="HAMAP" id="MF_00240">
    <property type="entry name" value="LolA"/>
    <property type="match status" value="1"/>
</dbReference>
<dbReference type="InterPro" id="IPR004564">
    <property type="entry name" value="OM_lipoprot_carrier_LolA-like"/>
</dbReference>
<dbReference type="PANTHER" id="PTHR35869:SF1">
    <property type="entry name" value="OUTER-MEMBRANE LIPOPROTEIN CARRIER PROTEIN"/>
    <property type="match status" value="1"/>
</dbReference>
<dbReference type="GO" id="GO:0044874">
    <property type="term" value="P:lipoprotein localization to outer membrane"/>
    <property type="evidence" value="ECO:0007669"/>
    <property type="project" value="UniProtKB-UniRule"/>
</dbReference>
<proteinExistence type="inferred from homology"/>
<sequence length="215" mass="23374" precursor="true">MKRVFAGAVMAMGLLLAGPASWAAGGVEQLRQFVKATRSAEGEFEQTVLAKSGRKPQQAAGSFAFSRPGKFRWEYQTPYQQLLVGDGERLWIWDRDLNQVTVKRIGDALGATPAAILFGSGDLEQNFELAEGGDSEGLAWVEARPKQEGSGFEAMRIGLAGGQVKRMEMRDNFGQTTTVLFPRFVLNPPVDAGRFRFMPPTGADVIGDDTTKGGR</sequence>
<evidence type="ECO:0000256" key="1">
    <source>
        <dbReference type="ARBA" id="ARBA00004418"/>
    </source>
</evidence>
<dbReference type="RefSeq" id="WP_246034750.1">
    <property type="nucleotide sequence ID" value="NZ_SNVV01000010.1"/>
</dbReference>
<comment type="similarity">
    <text evidence="2 10">Belongs to the LolA family.</text>
</comment>
<dbReference type="Gene3D" id="2.50.20.10">
    <property type="entry name" value="Lipoprotein localisation LolA/LolB/LppX"/>
    <property type="match status" value="1"/>
</dbReference>
<evidence type="ECO:0000256" key="8">
    <source>
        <dbReference type="ARBA" id="ARBA00022927"/>
    </source>
</evidence>
<evidence type="ECO:0000313" key="12">
    <source>
        <dbReference type="Proteomes" id="UP000295129"/>
    </source>
</evidence>
<evidence type="ECO:0000256" key="4">
    <source>
        <dbReference type="ARBA" id="ARBA00014035"/>
    </source>
</evidence>
<dbReference type="Proteomes" id="UP000295129">
    <property type="component" value="Unassembled WGS sequence"/>
</dbReference>
<evidence type="ECO:0000256" key="6">
    <source>
        <dbReference type="ARBA" id="ARBA00022729"/>
    </source>
</evidence>
<accession>A0A4R6DXL5</accession>
<dbReference type="SUPFAM" id="SSF89392">
    <property type="entry name" value="Prokaryotic lipoproteins and lipoprotein localization factors"/>
    <property type="match status" value="1"/>
</dbReference>
<name>A0A4R6DXL5_9RHOO</name>
<dbReference type="EMBL" id="SNVV01000010">
    <property type="protein sequence ID" value="TDN50065.1"/>
    <property type="molecule type" value="Genomic_DNA"/>
</dbReference>
<evidence type="ECO:0000256" key="3">
    <source>
        <dbReference type="ARBA" id="ARBA00011245"/>
    </source>
</evidence>
<dbReference type="PANTHER" id="PTHR35869">
    <property type="entry name" value="OUTER-MEMBRANE LIPOPROTEIN CARRIER PROTEIN"/>
    <property type="match status" value="1"/>
</dbReference>
<comment type="function">
    <text evidence="10">Participates in the translocation of lipoproteins from the inner membrane to the outer membrane. Only forms a complex with a lipoprotein if the residue after the N-terminal Cys is not an aspartate (The Asp acts as a targeting signal to indicate that the lipoprotein should stay in the inner membrane).</text>
</comment>
<dbReference type="InterPro" id="IPR018323">
    <property type="entry name" value="OM_lipoprot_carrier_LolA_Pbac"/>
</dbReference>
<keyword evidence="12" id="KW-1185">Reference proteome</keyword>
<comment type="subcellular location">
    <subcellularLocation>
        <location evidence="1 10">Periplasm</location>
    </subcellularLocation>
</comment>
<evidence type="ECO:0000256" key="10">
    <source>
        <dbReference type="HAMAP-Rule" id="MF_00240"/>
    </source>
</evidence>
<evidence type="ECO:0000256" key="5">
    <source>
        <dbReference type="ARBA" id="ARBA00022448"/>
    </source>
</evidence>
<organism evidence="11 12">
    <name type="scientific">Azoarcus indigens</name>
    <dbReference type="NCBI Taxonomy" id="29545"/>
    <lineage>
        <taxon>Bacteria</taxon>
        <taxon>Pseudomonadati</taxon>
        <taxon>Pseudomonadota</taxon>
        <taxon>Betaproteobacteria</taxon>
        <taxon>Rhodocyclales</taxon>
        <taxon>Zoogloeaceae</taxon>
        <taxon>Azoarcus</taxon>
    </lineage>
</organism>
<evidence type="ECO:0000256" key="9">
    <source>
        <dbReference type="ARBA" id="ARBA00023186"/>
    </source>
</evidence>
<dbReference type="InterPro" id="IPR029046">
    <property type="entry name" value="LolA/LolB/LppX"/>
</dbReference>
<feature type="signal peptide" evidence="10">
    <location>
        <begin position="1"/>
        <end position="23"/>
    </location>
</feature>
<keyword evidence="7 10" id="KW-0574">Periplasm</keyword>
<keyword evidence="8 10" id="KW-0653">Protein transport</keyword>
<dbReference type="CDD" id="cd16325">
    <property type="entry name" value="LolA"/>
    <property type="match status" value="1"/>
</dbReference>
<feature type="chain" id="PRO_5021055235" description="Outer-membrane lipoprotein carrier protein" evidence="10">
    <location>
        <begin position="24"/>
        <end position="215"/>
    </location>
</feature>
<comment type="subunit">
    <text evidence="3 10">Monomer.</text>
</comment>
<keyword evidence="11" id="KW-0449">Lipoprotein</keyword>
<dbReference type="GO" id="GO:0042597">
    <property type="term" value="C:periplasmic space"/>
    <property type="evidence" value="ECO:0007669"/>
    <property type="project" value="UniProtKB-SubCell"/>
</dbReference>
<evidence type="ECO:0000313" key="11">
    <source>
        <dbReference type="EMBL" id="TDN50065.1"/>
    </source>
</evidence>
<keyword evidence="5 10" id="KW-0813">Transport</keyword>
<keyword evidence="6 10" id="KW-0732">Signal</keyword>
<dbReference type="NCBIfam" id="TIGR00547">
    <property type="entry name" value="lolA"/>
    <property type="match status" value="1"/>
</dbReference>
<evidence type="ECO:0000256" key="2">
    <source>
        <dbReference type="ARBA" id="ARBA00007615"/>
    </source>
</evidence>